<dbReference type="Pfam" id="PF11198">
    <property type="entry name" value="DUF2857"/>
    <property type="match status" value="1"/>
</dbReference>
<reference evidence="2 3" key="1">
    <citation type="submission" date="2013-03" db="EMBL/GenBank/DDBJ databases">
        <title>Salinisphaera hydrothermalis C41B8 Genome Sequencing.</title>
        <authorList>
            <person name="Li C."/>
            <person name="Lai Q."/>
            <person name="Shao Z."/>
        </authorList>
    </citation>
    <scope>NUCLEOTIDE SEQUENCE [LARGE SCALE GENOMIC DNA]</scope>
    <source>
        <strain evidence="2 3">C41B8</strain>
    </source>
</reference>
<comment type="caution">
    <text evidence="2">The sequence shown here is derived from an EMBL/GenBank/DDBJ whole genome shotgun (WGS) entry which is preliminary data.</text>
</comment>
<organism evidence="2 3">
    <name type="scientific">Salinisphaera hydrothermalis (strain C41B8)</name>
    <dbReference type="NCBI Taxonomy" id="1304275"/>
    <lineage>
        <taxon>Bacteria</taxon>
        <taxon>Pseudomonadati</taxon>
        <taxon>Pseudomonadota</taxon>
        <taxon>Gammaproteobacteria</taxon>
        <taxon>Salinisphaerales</taxon>
        <taxon>Salinisphaeraceae</taxon>
        <taxon>Salinisphaera</taxon>
    </lineage>
</organism>
<feature type="coiled-coil region" evidence="1">
    <location>
        <begin position="59"/>
        <end position="86"/>
    </location>
</feature>
<dbReference type="EMBL" id="APNK01000070">
    <property type="protein sequence ID" value="KEZ75640.1"/>
    <property type="molecule type" value="Genomic_DNA"/>
</dbReference>
<keyword evidence="1" id="KW-0175">Coiled coil</keyword>
<dbReference type="AlphaFoldDB" id="A0A084IG06"/>
<accession>A0A084IG06</accession>
<evidence type="ECO:0008006" key="4">
    <source>
        <dbReference type="Google" id="ProtNLM"/>
    </source>
</evidence>
<dbReference type="RefSeq" id="WP_037341931.1">
    <property type="nucleotide sequence ID" value="NZ_APNK01000070.1"/>
</dbReference>
<proteinExistence type="predicted"/>
<dbReference type="Proteomes" id="UP000028302">
    <property type="component" value="Unassembled WGS sequence"/>
</dbReference>
<dbReference type="InterPro" id="IPR021364">
    <property type="entry name" value="DUF2857"/>
</dbReference>
<name>A0A084IG06_SALHC</name>
<evidence type="ECO:0000313" key="2">
    <source>
        <dbReference type="EMBL" id="KEZ75640.1"/>
    </source>
</evidence>
<dbReference type="PATRIC" id="fig|1304275.5.peg.3871"/>
<dbReference type="OrthoDB" id="7065319at2"/>
<gene>
    <name evidence="2" type="ORF">C41B8_18972</name>
</gene>
<dbReference type="STRING" id="1304275.C41B8_18972"/>
<protein>
    <recommendedName>
        <fullName evidence="4">Coproporphyrinogen III oxidase</fullName>
    </recommendedName>
</protein>
<evidence type="ECO:0000256" key="1">
    <source>
        <dbReference type="SAM" id="Coils"/>
    </source>
</evidence>
<evidence type="ECO:0000313" key="3">
    <source>
        <dbReference type="Proteomes" id="UP000028302"/>
    </source>
</evidence>
<keyword evidence="3" id="KW-1185">Reference proteome</keyword>
<sequence length="186" mass="21184">MSGPHPLNQAVIAQALHDLRNGQLRRCKSMGFGDSDLDALKHPEMVSLLANARVSWCTVQVNREVLQRLLRQADDIEAEIAMIDRMLRVGASTEMITRYFGLTHQEIALRRDILGLPKRRGRHPVLTEEQDVTLWQQWRPALRQRDIALNDDKAMLGLAMELAESLDLPMSVIWATIRSWVDQGLV</sequence>
<dbReference type="eggNOG" id="ENOG502Z8VH">
    <property type="taxonomic scope" value="Bacteria"/>
</dbReference>